<dbReference type="AlphaFoldDB" id="A0AA39P7Q4"/>
<gene>
    <name evidence="1" type="ORF">IW261DRAFT_1608073</name>
</gene>
<sequence>MDSDTGTSVRSEERITEYCERFRAWCYWKKVMVPRSWWTKKRSASRWFAHSQVSLWYDKVRRRPPIYHERRNLPNITLTA</sequence>
<dbReference type="EMBL" id="JAUEPR010000012">
    <property type="protein sequence ID" value="KAK0479137.1"/>
    <property type="molecule type" value="Genomic_DNA"/>
</dbReference>
<name>A0AA39P7Q4_9AGAR</name>
<accession>A0AA39P7Q4</accession>
<protein>
    <submittedName>
        <fullName evidence="1">Uncharacterized protein</fullName>
    </submittedName>
</protein>
<keyword evidence="2" id="KW-1185">Reference proteome</keyword>
<dbReference type="Proteomes" id="UP001175227">
    <property type="component" value="Unassembled WGS sequence"/>
</dbReference>
<organism evidence="1 2">
    <name type="scientific">Armillaria novae-zelandiae</name>
    <dbReference type="NCBI Taxonomy" id="153914"/>
    <lineage>
        <taxon>Eukaryota</taxon>
        <taxon>Fungi</taxon>
        <taxon>Dikarya</taxon>
        <taxon>Basidiomycota</taxon>
        <taxon>Agaricomycotina</taxon>
        <taxon>Agaricomycetes</taxon>
        <taxon>Agaricomycetidae</taxon>
        <taxon>Agaricales</taxon>
        <taxon>Marasmiineae</taxon>
        <taxon>Physalacriaceae</taxon>
        <taxon>Armillaria</taxon>
    </lineage>
</organism>
<evidence type="ECO:0000313" key="2">
    <source>
        <dbReference type="Proteomes" id="UP001175227"/>
    </source>
</evidence>
<proteinExistence type="predicted"/>
<evidence type="ECO:0000313" key="1">
    <source>
        <dbReference type="EMBL" id="KAK0479137.1"/>
    </source>
</evidence>
<feature type="non-terminal residue" evidence="1">
    <location>
        <position position="80"/>
    </location>
</feature>
<comment type="caution">
    <text evidence="1">The sequence shown here is derived from an EMBL/GenBank/DDBJ whole genome shotgun (WGS) entry which is preliminary data.</text>
</comment>
<reference evidence="1" key="1">
    <citation type="submission" date="2023-06" db="EMBL/GenBank/DDBJ databases">
        <authorList>
            <consortium name="Lawrence Berkeley National Laboratory"/>
            <person name="Ahrendt S."/>
            <person name="Sahu N."/>
            <person name="Indic B."/>
            <person name="Wong-Bajracharya J."/>
            <person name="Merenyi Z."/>
            <person name="Ke H.-M."/>
            <person name="Monk M."/>
            <person name="Kocsube S."/>
            <person name="Drula E."/>
            <person name="Lipzen A."/>
            <person name="Balint B."/>
            <person name="Henrissat B."/>
            <person name="Andreopoulos B."/>
            <person name="Martin F.M."/>
            <person name="Harder C.B."/>
            <person name="Rigling D."/>
            <person name="Ford K.L."/>
            <person name="Foster G.D."/>
            <person name="Pangilinan J."/>
            <person name="Papanicolaou A."/>
            <person name="Barry K."/>
            <person name="LaButti K."/>
            <person name="Viragh M."/>
            <person name="Koriabine M."/>
            <person name="Yan M."/>
            <person name="Riley R."/>
            <person name="Champramary S."/>
            <person name="Plett K.L."/>
            <person name="Tsai I.J."/>
            <person name="Slot J."/>
            <person name="Sipos G."/>
            <person name="Plett J."/>
            <person name="Nagy L.G."/>
            <person name="Grigoriev I.V."/>
        </authorList>
    </citation>
    <scope>NUCLEOTIDE SEQUENCE</scope>
    <source>
        <strain evidence="1">ICMP 16352</strain>
    </source>
</reference>